<proteinExistence type="predicted"/>
<dbReference type="RefSeq" id="WP_345556007.1">
    <property type="nucleotide sequence ID" value="NZ_BAABIK010000006.1"/>
</dbReference>
<accession>A0ABP9GJ96</accession>
<protein>
    <recommendedName>
        <fullName evidence="4">Small secreted domain</fullName>
    </recommendedName>
</protein>
<feature type="chain" id="PRO_5046499997" description="Small secreted domain" evidence="1">
    <location>
        <begin position="32"/>
        <end position="549"/>
    </location>
</feature>
<reference evidence="3" key="1">
    <citation type="journal article" date="2019" name="Int. J. Syst. Evol. Microbiol.">
        <title>The Global Catalogue of Microorganisms (GCM) 10K type strain sequencing project: providing services to taxonomists for standard genome sequencing and annotation.</title>
        <authorList>
            <consortium name="The Broad Institute Genomics Platform"/>
            <consortium name="The Broad Institute Genome Sequencing Center for Infectious Disease"/>
            <person name="Wu L."/>
            <person name="Ma J."/>
        </authorList>
    </citation>
    <scope>NUCLEOTIDE SEQUENCE [LARGE SCALE GENOMIC DNA]</scope>
    <source>
        <strain evidence="3">JCM 18123</strain>
    </source>
</reference>
<evidence type="ECO:0008006" key="4">
    <source>
        <dbReference type="Google" id="ProtNLM"/>
    </source>
</evidence>
<name>A0ABP9GJ96_9ACTN</name>
<keyword evidence="1" id="KW-0732">Signal</keyword>
<dbReference type="Proteomes" id="UP001499993">
    <property type="component" value="Unassembled WGS sequence"/>
</dbReference>
<evidence type="ECO:0000313" key="3">
    <source>
        <dbReference type="Proteomes" id="UP001499993"/>
    </source>
</evidence>
<dbReference type="EMBL" id="BAABIK010000006">
    <property type="protein sequence ID" value="GAA4935560.1"/>
    <property type="molecule type" value="Genomic_DNA"/>
</dbReference>
<sequence>MFQFARQSAKAVLVAASAAGVAALGAGSAGADDLGALSATDSLPQATPATAGLPAGLGGGAESLVSKVQEADLRTVQPVPSTPNLGTPAGDVSHVAPQAQAQLDSVHNTIARARNTVGLSHGTVHHSAGVPSVPGVGNPAGVLPTGAVDGLLGGVTSTVPLGGAAGSLPLSNEVQHQAGAVEGAASTLPADAGVAGVPAVGNPAGLLPADAVNGALGGAAGSLPLSNEVQHQAGAVEGAASTLPADAGVPDVPAVGDAADTVPTGAVNGVLGGANGKVHQAANGMVPGVGNPANVVPNGAVNGVLGGANGKVHQAANGVVPGVGNPAGLLPTGAVNGLLGGAAGSLPLSNEVQHQAGAVDGTATTLPAYDVAPQQGDPLGMLPTGDLTGLLGEDAFSVVPGATTETLPLSNELPAPTSVQGQPAEIAGEAVGSAVEQTAGTVLPNTTDEVDTLAGELPEPSTESVEDQLPETPVSVEGVDTEAVESTVPATGQVQDAADTVTEEAPSVGEVAEQVDISEAAGDVTEAAAGGAGATGVVDVVEGVGTPAL</sequence>
<keyword evidence="3" id="KW-1185">Reference proteome</keyword>
<organism evidence="2 3">
    <name type="scientific">Streptomonospora halophila</name>
    <dbReference type="NCBI Taxonomy" id="427369"/>
    <lineage>
        <taxon>Bacteria</taxon>
        <taxon>Bacillati</taxon>
        <taxon>Actinomycetota</taxon>
        <taxon>Actinomycetes</taxon>
        <taxon>Streptosporangiales</taxon>
        <taxon>Nocardiopsidaceae</taxon>
        <taxon>Streptomonospora</taxon>
    </lineage>
</organism>
<gene>
    <name evidence="2" type="ORF">GCM10023224_15380</name>
</gene>
<evidence type="ECO:0000313" key="2">
    <source>
        <dbReference type="EMBL" id="GAA4935560.1"/>
    </source>
</evidence>
<evidence type="ECO:0000256" key="1">
    <source>
        <dbReference type="SAM" id="SignalP"/>
    </source>
</evidence>
<comment type="caution">
    <text evidence="2">The sequence shown here is derived from an EMBL/GenBank/DDBJ whole genome shotgun (WGS) entry which is preliminary data.</text>
</comment>
<feature type="signal peptide" evidence="1">
    <location>
        <begin position="1"/>
        <end position="31"/>
    </location>
</feature>